<organism evidence="1 2">
    <name type="scientific">Ensete ventricosum</name>
    <name type="common">Abyssinian banana</name>
    <name type="synonym">Musa ensete</name>
    <dbReference type="NCBI Taxonomy" id="4639"/>
    <lineage>
        <taxon>Eukaryota</taxon>
        <taxon>Viridiplantae</taxon>
        <taxon>Streptophyta</taxon>
        <taxon>Embryophyta</taxon>
        <taxon>Tracheophyta</taxon>
        <taxon>Spermatophyta</taxon>
        <taxon>Magnoliopsida</taxon>
        <taxon>Liliopsida</taxon>
        <taxon>Zingiberales</taxon>
        <taxon>Musaceae</taxon>
        <taxon>Ensete</taxon>
    </lineage>
</organism>
<comment type="caution">
    <text evidence="1">The sequence shown here is derived from an EMBL/GenBank/DDBJ whole genome shotgun (WGS) entry which is preliminary data.</text>
</comment>
<dbReference type="Proteomes" id="UP000287651">
    <property type="component" value="Unassembled WGS sequence"/>
</dbReference>
<gene>
    <name evidence="1" type="ORF">B296_00010710</name>
</gene>
<accession>A0A427AHT3</accession>
<proteinExistence type="predicted"/>
<evidence type="ECO:0000313" key="1">
    <source>
        <dbReference type="EMBL" id="RRT75817.1"/>
    </source>
</evidence>
<dbReference type="AlphaFoldDB" id="A0A427AHT3"/>
<sequence>MNQQNQTKGCRSRDWFRPDHKSGFATEQVQQSGSLHELPQPDVVELPFRVEFLDSGPQRLNLVGEAEKGLSRDDKWCGVGHRWWEPRVDHHPLETVWSLPRCGDLFRLLRVVRLRTVFRIQVSKRVFLRHGVLQLHLSHLLLVSTPVTSGGDASEHCEENSGSRKCLVVGGGATNTSRVFLDSVDGEKKNLSWREWMPDSPTRTLARVGKGIAVVAETYPSPYRRKSSDSVGPHLGSRHTAGFTATKNVSILGSFVVFPQNRWVPRFGPPPSFDLT</sequence>
<name>A0A427AHT3_ENSVE</name>
<dbReference type="EMBL" id="AMZH03002368">
    <property type="protein sequence ID" value="RRT75817.1"/>
    <property type="molecule type" value="Genomic_DNA"/>
</dbReference>
<reference evidence="1 2" key="1">
    <citation type="journal article" date="2014" name="Agronomy (Basel)">
        <title>A Draft Genome Sequence for Ensete ventricosum, the Drought-Tolerant Tree Against Hunger.</title>
        <authorList>
            <person name="Harrison J."/>
            <person name="Moore K.A."/>
            <person name="Paszkiewicz K."/>
            <person name="Jones T."/>
            <person name="Grant M."/>
            <person name="Ambacheew D."/>
            <person name="Muzemil S."/>
            <person name="Studholme D.J."/>
        </authorList>
    </citation>
    <scope>NUCLEOTIDE SEQUENCE [LARGE SCALE GENOMIC DNA]</scope>
</reference>
<evidence type="ECO:0000313" key="2">
    <source>
        <dbReference type="Proteomes" id="UP000287651"/>
    </source>
</evidence>
<protein>
    <submittedName>
        <fullName evidence="1">Uncharacterized protein</fullName>
    </submittedName>
</protein>